<dbReference type="SUPFAM" id="SSF50156">
    <property type="entry name" value="PDZ domain-like"/>
    <property type="match status" value="1"/>
</dbReference>
<gene>
    <name evidence="2" type="ORF">DSOUD_1716</name>
</gene>
<sequence length="429" mass="47234">MLEILAVEPGSIAEELELQAGDVLLAVNDKPLRDQIDFQVYTAVEDLVLEVRRKDGEMWELELEKDAFEPLGLHFEHPDPTECGNNCIFCFVHQLPRGLRRTLYVKDEDYRFSYLYGSYVTLTNISDADMERIIEQRLSPLYVSVHATDEELRTRLIGRQGPPVLDLLERLTAAGIEVHTQIVLCPGFNDGAQLERTIGDLYALHPGIRTLAVVPVGLTGYRERLPQLRPLDAAGAAAVLETLHRFQERYLAEAGTRFVFAADELYLKAGVEFPALEAYEELSQVENGVGLIPVFRADAGDVLQEARKLRAGAVSTFTGASASGELTRFAAALAAKTGVKIHLHTIRNDFFGGEVTVAGLIAGADLIAQLKGKELGEALLVPDVVLRDGEDVFLDDLTLPQLAQALGVAVFKIDSTPWGLLEGLEELFR</sequence>
<feature type="domain" description="PDZ" evidence="1">
    <location>
        <begin position="1"/>
        <end position="34"/>
    </location>
</feature>
<evidence type="ECO:0000313" key="2">
    <source>
        <dbReference type="EMBL" id="ALC16494.1"/>
    </source>
</evidence>
<keyword evidence="3" id="KW-1185">Reference proteome</keyword>
<accession>A0A0M5IZ26</accession>
<dbReference type="Pfam" id="PF17820">
    <property type="entry name" value="PDZ_6"/>
    <property type="match status" value="1"/>
</dbReference>
<dbReference type="KEGG" id="des:DSOUD_1716"/>
<dbReference type="OrthoDB" id="9774724at2"/>
<dbReference type="Pfam" id="PF19238">
    <property type="entry name" value="Radical_SAM_2"/>
    <property type="match status" value="1"/>
</dbReference>
<dbReference type="PROSITE" id="PS50106">
    <property type="entry name" value="PDZ"/>
    <property type="match status" value="1"/>
</dbReference>
<protein>
    <submittedName>
        <fullName evidence="2">FeS-binding protein</fullName>
    </submittedName>
</protein>
<dbReference type="InterPro" id="IPR036034">
    <property type="entry name" value="PDZ_sf"/>
</dbReference>
<dbReference type="InterPro" id="IPR041489">
    <property type="entry name" value="PDZ_6"/>
</dbReference>
<dbReference type="InterPro" id="IPR007549">
    <property type="entry name" value="DUF512"/>
</dbReference>
<dbReference type="PATRIC" id="fig|1603606.3.peg.1868"/>
<dbReference type="InterPro" id="IPR045375">
    <property type="entry name" value="Put_radical_SAM-like_N"/>
</dbReference>
<reference evidence="2 3" key="1">
    <citation type="submission" date="2015-07" db="EMBL/GenBank/DDBJ databases">
        <title>Isolation and Genomic Characterization of a Novel Halophilic Metal-Reducing Deltaproteobacterium from the Deep Subsurface.</title>
        <authorList>
            <person name="Badalamenti J.P."/>
            <person name="Summers Z.M."/>
            <person name="Gralnick J.A."/>
            <person name="Bond D.R."/>
        </authorList>
    </citation>
    <scope>NUCLEOTIDE SEQUENCE [LARGE SCALE GENOMIC DNA]</scope>
    <source>
        <strain evidence="2 3">WTL</strain>
    </source>
</reference>
<dbReference type="Gene3D" id="3.20.20.70">
    <property type="entry name" value="Aldolase class I"/>
    <property type="match status" value="1"/>
</dbReference>
<name>A0A0M5IZ26_9BACT</name>
<evidence type="ECO:0000313" key="3">
    <source>
        <dbReference type="Proteomes" id="UP000057158"/>
    </source>
</evidence>
<dbReference type="Pfam" id="PF04459">
    <property type="entry name" value="DUF512"/>
    <property type="match status" value="1"/>
</dbReference>
<dbReference type="STRING" id="1603606.DSOUD_1716"/>
<dbReference type="SUPFAM" id="SSF102114">
    <property type="entry name" value="Radical SAM enzymes"/>
    <property type="match status" value="1"/>
</dbReference>
<organism evidence="2 3">
    <name type="scientific">Desulfuromonas soudanensis</name>
    <dbReference type="NCBI Taxonomy" id="1603606"/>
    <lineage>
        <taxon>Bacteria</taxon>
        <taxon>Pseudomonadati</taxon>
        <taxon>Thermodesulfobacteriota</taxon>
        <taxon>Desulfuromonadia</taxon>
        <taxon>Desulfuromonadales</taxon>
        <taxon>Desulfuromonadaceae</taxon>
        <taxon>Desulfuromonas</taxon>
    </lineage>
</organism>
<dbReference type="Gene3D" id="2.30.42.10">
    <property type="match status" value="1"/>
</dbReference>
<dbReference type="InterPro" id="IPR058240">
    <property type="entry name" value="rSAM_sf"/>
</dbReference>
<evidence type="ECO:0000259" key="1">
    <source>
        <dbReference type="PROSITE" id="PS50106"/>
    </source>
</evidence>
<dbReference type="AlphaFoldDB" id="A0A0M5IZ26"/>
<dbReference type="InterPro" id="IPR001478">
    <property type="entry name" value="PDZ"/>
</dbReference>
<dbReference type="EMBL" id="CP010802">
    <property type="protein sequence ID" value="ALC16494.1"/>
    <property type="molecule type" value="Genomic_DNA"/>
</dbReference>
<proteinExistence type="predicted"/>
<dbReference type="InterPro" id="IPR013785">
    <property type="entry name" value="Aldolase_TIM"/>
</dbReference>
<dbReference type="Proteomes" id="UP000057158">
    <property type="component" value="Chromosome"/>
</dbReference>
<dbReference type="RefSeq" id="WP_053550590.1">
    <property type="nucleotide sequence ID" value="NZ_CP010802.1"/>
</dbReference>